<protein>
    <submittedName>
        <fullName evidence="1">Very-short-patch-repair endonuclease</fullName>
    </submittedName>
</protein>
<sequence length="295" mass="32845">MTLPELIELRRAPLGDRRLRDQLASDSLVLLTPEIAVDRDAYRQLPPWDRTLLRARAVGTAASSAVLTGKAAARLSGVAVRGWDEPIALAYPSGSPPPAKDRRAGIAYLNTAIPEHEIRLVAGVRVAVLSRFLRDIARIDGLVDTVVAIDSIRRRYPDTDEAWFYRRCTDNRRFPGVATLREVIRLSSALAESPLESEARVRLLQADLGPVREQVQIGDHRVDFLVGDDVITEVDGEVKYDGVTFNQPVDAVIRAERRREKALQNAGYVVLRVGAEHLREEGAGLIQLLRQARRR</sequence>
<dbReference type="GO" id="GO:0004519">
    <property type="term" value="F:endonuclease activity"/>
    <property type="evidence" value="ECO:0007669"/>
    <property type="project" value="UniProtKB-KW"/>
</dbReference>
<comment type="caution">
    <text evidence="1">The sequence shown here is derived from an EMBL/GenBank/DDBJ whole genome shotgun (WGS) entry which is preliminary data.</text>
</comment>
<gene>
    <name evidence="1" type="ORF">J2S39_001815</name>
</gene>
<name>A0ABU1ZYX3_9CORY</name>
<dbReference type="Gene3D" id="3.40.960.10">
    <property type="entry name" value="VSR Endonuclease"/>
    <property type="match status" value="1"/>
</dbReference>
<reference evidence="1" key="1">
    <citation type="submission" date="2023-07" db="EMBL/GenBank/DDBJ databases">
        <title>Sequencing the genomes of 1000 actinobacteria strains.</title>
        <authorList>
            <person name="Klenk H.-P."/>
        </authorList>
    </citation>
    <scope>NUCLEOTIDE SEQUENCE</scope>
    <source>
        <strain evidence="1">DSM 107476</strain>
    </source>
</reference>
<organism evidence="1 2">
    <name type="scientific">Corynebacterium guangdongense</name>
    <dbReference type="NCBI Taxonomy" id="1783348"/>
    <lineage>
        <taxon>Bacteria</taxon>
        <taxon>Bacillati</taxon>
        <taxon>Actinomycetota</taxon>
        <taxon>Actinomycetes</taxon>
        <taxon>Mycobacteriales</taxon>
        <taxon>Corynebacteriaceae</taxon>
        <taxon>Corynebacterium</taxon>
    </lineage>
</organism>
<keyword evidence="1" id="KW-0540">Nuclease</keyword>
<proteinExistence type="predicted"/>
<evidence type="ECO:0000313" key="2">
    <source>
        <dbReference type="Proteomes" id="UP001180840"/>
    </source>
</evidence>
<dbReference type="RefSeq" id="WP_290195569.1">
    <property type="nucleotide sequence ID" value="NZ_CP047654.1"/>
</dbReference>
<evidence type="ECO:0000313" key="1">
    <source>
        <dbReference type="EMBL" id="MDR7330139.1"/>
    </source>
</evidence>
<keyword evidence="1" id="KW-0378">Hydrolase</keyword>
<keyword evidence="1" id="KW-0255">Endonuclease</keyword>
<dbReference type="Proteomes" id="UP001180840">
    <property type="component" value="Unassembled WGS sequence"/>
</dbReference>
<keyword evidence="2" id="KW-1185">Reference proteome</keyword>
<dbReference type="EMBL" id="JAVDXZ010000001">
    <property type="protein sequence ID" value="MDR7330139.1"/>
    <property type="molecule type" value="Genomic_DNA"/>
</dbReference>
<accession>A0ABU1ZYX3</accession>